<reference evidence="22" key="1">
    <citation type="submission" date="2016-06" db="UniProtKB">
        <authorList>
            <consortium name="WormBaseParasite"/>
        </authorList>
    </citation>
    <scope>IDENTIFICATION</scope>
</reference>
<keyword evidence="11" id="KW-1000">Mitochondrion outer membrane</keyword>
<evidence type="ECO:0000256" key="5">
    <source>
        <dbReference type="ARBA" id="ARBA00012513"/>
    </source>
</evidence>
<evidence type="ECO:0000256" key="15">
    <source>
        <dbReference type="ARBA" id="ARBA00022946"/>
    </source>
</evidence>
<feature type="domain" description="Protein kinase" evidence="19">
    <location>
        <begin position="141"/>
        <end position="406"/>
    </location>
</feature>
<evidence type="ECO:0000256" key="11">
    <source>
        <dbReference type="ARBA" id="ARBA00022787"/>
    </source>
</evidence>
<dbReference type="SUPFAM" id="SSF56112">
    <property type="entry name" value="Protein kinase-like (PK-like)"/>
    <property type="match status" value="1"/>
</dbReference>
<evidence type="ECO:0000256" key="1">
    <source>
        <dbReference type="ARBA" id="ARBA00001946"/>
    </source>
</evidence>
<accession>A0A183TYM0</accession>
<keyword evidence="6" id="KW-0723">Serine/threonine-protein kinase</keyword>
<comment type="catalytic activity">
    <reaction evidence="18">
        <text>L-seryl-[protein] + ATP = O-phospho-L-seryl-[protein] + ADP + H(+)</text>
        <dbReference type="Rhea" id="RHEA:17989"/>
        <dbReference type="Rhea" id="RHEA-COMP:9863"/>
        <dbReference type="Rhea" id="RHEA-COMP:11604"/>
        <dbReference type="ChEBI" id="CHEBI:15378"/>
        <dbReference type="ChEBI" id="CHEBI:29999"/>
        <dbReference type="ChEBI" id="CHEBI:30616"/>
        <dbReference type="ChEBI" id="CHEBI:83421"/>
        <dbReference type="ChEBI" id="CHEBI:456216"/>
        <dbReference type="EC" id="2.7.11.1"/>
    </reaction>
</comment>
<evidence type="ECO:0000256" key="8">
    <source>
        <dbReference type="ARBA" id="ARBA00022723"/>
    </source>
</evidence>
<evidence type="ECO:0000256" key="10">
    <source>
        <dbReference type="ARBA" id="ARBA00022777"/>
    </source>
</evidence>
<dbReference type="SMART" id="SM00220">
    <property type="entry name" value="S_TKc"/>
    <property type="match status" value="1"/>
</dbReference>
<evidence type="ECO:0000256" key="2">
    <source>
        <dbReference type="ARBA" id="ARBA00004434"/>
    </source>
</evidence>
<dbReference type="PANTHER" id="PTHR22972:SF7">
    <property type="entry name" value="SERINE_THREONINE-PROTEIN KINASE PINK1, MITOCHONDRIAL"/>
    <property type="match status" value="1"/>
</dbReference>
<evidence type="ECO:0000256" key="16">
    <source>
        <dbReference type="ARBA" id="ARBA00023128"/>
    </source>
</evidence>
<keyword evidence="10" id="KW-0418">Kinase</keyword>
<keyword evidence="12" id="KW-0472">Membrane</keyword>
<dbReference type="InterPro" id="IPR000719">
    <property type="entry name" value="Prot_kinase_dom"/>
</dbReference>
<dbReference type="EC" id="2.7.11.1" evidence="5"/>
<dbReference type="Gene3D" id="1.10.510.10">
    <property type="entry name" value="Transferase(Phosphotransferase) domain 1"/>
    <property type="match status" value="1"/>
</dbReference>
<dbReference type="PROSITE" id="PS00108">
    <property type="entry name" value="PROTEIN_KINASE_ST"/>
    <property type="match status" value="1"/>
</dbReference>
<evidence type="ECO:0000313" key="21">
    <source>
        <dbReference type="Proteomes" id="UP000050794"/>
    </source>
</evidence>
<keyword evidence="7" id="KW-0808">Transferase</keyword>
<evidence type="ECO:0000256" key="7">
    <source>
        <dbReference type="ARBA" id="ARBA00022679"/>
    </source>
</evidence>
<dbReference type="InterPro" id="IPR011009">
    <property type="entry name" value="Kinase-like_dom_sf"/>
</dbReference>
<dbReference type="GO" id="GO:0090141">
    <property type="term" value="P:positive regulation of mitochondrial fission"/>
    <property type="evidence" value="ECO:0007669"/>
    <property type="project" value="TreeGrafter"/>
</dbReference>
<keyword evidence="14" id="KW-0460">Magnesium</keyword>
<keyword evidence="8" id="KW-0479">Metal-binding</keyword>
<dbReference type="GO" id="GO:0004674">
    <property type="term" value="F:protein serine/threonine kinase activity"/>
    <property type="evidence" value="ECO:0007669"/>
    <property type="project" value="UniProtKB-KW"/>
</dbReference>
<dbReference type="InterPro" id="IPR051511">
    <property type="entry name" value="MitoQC_Scaffold_Kinases"/>
</dbReference>
<dbReference type="PANTHER" id="PTHR22972">
    <property type="entry name" value="SERINE/THREONINE PROTEIN KINASE"/>
    <property type="match status" value="1"/>
</dbReference>
<evidence type="ECO:0000256" key="6">
    <source>
        <dbReference type="ARBA" id="ARBA00022527"/>
    </source>
</evidence>
<comment type="subcellular location">
    <subcellularLocation>
        <location evidence="3">Cytoplasm</location>
        <location evidence="3">Cytosol</location>
    </subcellularLocation>
    <subcellularLocation>
        <location evidence="2">Mitochondrion inner membrane</location>
        <topology evidence="2">Single-pass membrane protein</topology>
    </subcellularLocation>
    <subcellularLocation>
        <location evidence="4">Mitochondrion outer membrane</location>
        <topology evidence="4">Single-pass membrane protein</topology>
    </subcellularLocation>
</comment>
<keyword evidence="12" id="KW-0999">Mitochondrion inner membrane</keyword>
<evidence type="ECO:0000256" key="13">
    <source>
        <dbReference type="ARBA" id="ARBA00022840"/>
    </source>
</evidence>
<keyword evidence="13" id="KW-0067">ATP-binding</keyword>
<dbReference type="GO" id="GO:0005829">
    <property type="term" value="C:cytosol"/>
    <property type="evidence" value="ECO:0007669"/>
    <property type="project" value="UniProtKB-SubCell"/>
</dbReference>
<keyword evidence="9" id="KW-0547">Nucleotide-binding</keyword>
<evidence type="ECO:0000313" key="20">
    <source>
        <dbReference type="EMBL" id="VDM25995.1"/>
    </source>
</evidence>
<proteinExistence type="predicted"/>
<dbReference type="GO" id="GO:0005741">
    <property type="term" value="C:mitochondrial outer membrane"/>
    <property type="evidence" value="ECO:0007669"/>
    <property type="project" value="UniProtKB-SubCell"/>
</dbReference>
<evidence type="ECO:0000256" key="4">
    <source>
        <dbReference type="ARBA" id="ARBA00004572"/>
    </source>
</evidence>
<organism evidence="21 22">
    <name type="scientific">Toxocara canis</name>
    <name type="common">Canine roundworm</name>
    <dbReference type="NCBI Taxonomy" id="6265"/>
    <lineage>
        <taxon>Eukaryota</taxon>
        <taxon>Metazoa</taxon>
        <taxon>Ecdysozoa</taxon>
        <taxon>Nematoda</taxon>
        <taxon>Chromadorea</taxon>
        <taxon>Rhabditida</taxon>
        <taxon>Spirurina</taxon>
        <taxon>Ascaridomorpha</taxon>
        <taxon>Ascaridoidea</taxon>
        <taxon>Toxocaridae</taxon>
        <taxon>Toxocara</taxon>
    </lineage>
</organism>
<name>A0A183TYM0_TOXCA</name>
<sequence length="479" mass="54415">MPLWRYAHAIHRYAKLFLRLRGLAITRKVTPTVAARIRPKLITRAATMGQLRGVVKKSSGSIVQQFRVAFRNLVALHYAPPIAYKHAHARENLQVALEHRFRKIAGRQIRLSAFDRIRNVFASNAPTDYSLIHLPDDINCYEIGEFIGSGQNAAVYELSNVKNNFRPLAKPHPNIVKMHKAFLGEWKQLATAEHHYPAVLPSVENYGYVPENPRTLYVIMQRYQMTLADYMDKVALNYVKAHVTFGQLLEAIAYLYDQKISHRDLKANNILLNFDSEEQCPHLVISDFGCAFSTGSWKLRYSNANMELGGNVAHLPPEVVNAEPSEATWIDYSKADIWAAGLIGYEIFDRTWFSLRERMPNVNDVDPVRPLFIGTPLGRIMENMLQKDPTKRTDPNVAADVINLMLFRIGNGIVDVLNECRLKGWNIGHSINTFLASSSKTIRIVKKRIEAGLDDMISLYAAETIISRRFADPIESQVM</sequence>
<dbReference type="GO" id="GO:0005743">
    <property type="term" value="C:mitochondrial inner membrane"/>
    <property type="evidence" value="ECO:0007669"/>
    <property type="project" value="UniProtKB-SubCell"/>
</dbReference>
<comment type="cofactor">
    <cofactor evidence="1">
        <name>Mg(2+)</name>
        <dbReference type="ChEBI" id="CHEBI:18420"/>
    </cofactor>
</comment>
<dbReference type="AlphaFoldDB" id="A0A183TYM0"/>
<dbReference type="PROSITE" id="PS50011">
    <property type="entry name" value="PROTEIN_KINASE_DOM"/>
    <property type="match status" value="1"/>
</dbReference>
<keyword evidence="15" id="KW-0809">Transit peptide</keyword>
<keyword evidence="16" id="KW-0496">Mitochondrion</keyword>
<dbReference type="Pfam" id="PF00069">
    <property type="entry name" value="Pkinase"/>
    <property type="match status" value="1"/>
</dbReference>
<protein>
    <recommendedName>
        <fullName evidence="5">non-specific serine/threonine protein kinase</fullName>
        <ecNumber evidence="5">2.7.11.1</ecNumber>
    </recommendedName>
</protein>
<dbReference type="WBParaSite" id="TCNE_0000133901-mRNA-1">
    <property type="protein sequence ID" value="TCNE_0000133901-mRNA-1"/>
    <property type="gene ID" value="TCNE_0000133901"/>
</dbReference>
<reference evidence="20 21" key="2">
    <citation type="submission" date="2018-11" db="EMBL/GenBank/DDBJ databases">
        <authorList>
            <consortium name="Pathogen Informatics"/>
        </authorList>
    </citation>
    <scope>NUCLEOTIDE SEQUENCE [LARGE SCALE GENOMIC DNA]</scope>
</reference>
<gene>
    <name evidence="20" type="ORF">TCNE_LOCUS1340</name>
</gene>
<dbReference type="Proteomes" id="UP000050794">
    <property type="component" value="Unassembled WGS sequence"/>
</dbReference>
<keyword evidence="21" id="KW-1185">Reference proteome</keyword>
<evidence type="ECO:0000256" key="12">
    <source>
        <dbReference type="ARBA" id="ARBA00022792"/>
    </source>
</evidence>
<evidence type="ECO:0000256" key="17">
    <source>
        <dbReference type="ARBA" id="ARBA00047899"/>
    </source>
</evidence>
<evidence type="ECO:0000259" key="19">
    <source>
        <dbReference type="PROSITE" id="PS50011"/>
    </source>
</evidence>
<dbReference type="GO" id="GO:0042981">
    <property type="term" value="P:regulation of apoptotic process"/>
    <property type="evidence" value="ECO:0007669"/>
    <property type="project" value="TreeGrafter"/>
</dbReference>
<evidence type="ECO:0000256" key="18">
    <source>
        <dbReference type="ARBA" id="ARBA00048679"/>
    </source>
</evidence>
<dbReference type="GO" id="GO:0005524">
    <property type="term" value="F:ATP binding"/>
    <property type="evidence" value="ECO:0007669"/>
    <property type="project" value="UniProtKB-KW"/>
</dbReference>
<evidence type="ECO:0000256" key="14">
    <source>
        <dbReference type="ARBA" id="ARBA00022842"/>
    </source>
</evidence>
<dbReference type="InterPro" id="IPR008271">
    <property type="entry name" value="Ser/Thr_kinase_AS"/>
</dbReference>
<evidence type="ECO:0000313" key="22">
    <source>
        <dbReference type="WBParaSite" id="TCNE_0000133901-mRNA-1"/>
    </source>
</evidence>
<dbReference type="EMBL" id="UYWY01000965">
    <property type="protein sequence ID" value="VDM25995.1"/>
    <property type="molecule type" value="Genomic_DNA"/>
</dbReference>
<evidence type="ECO:0000256" key="3">
    <source>
        <dbReference type="ARBA" id="ARBA00004514"/>
    </source>
</evidence>
<evidence type="ECO:0000256" key="9">
    <source>
        <dbReference type="ARBA" id="ARBA00022741"/>
    </source>
</evidence>
<dbReference type="GO" id="GO:0046872">
    <property type="term" value="F:metal ion binding"/>
    <property type="evidence" value="ECO:0007669"/>
    <property type="project" value="UniProtKB-KW"/>
</dbReference>
<dbReference type="GO" id="GO:0000422">
    <property type="term" value="P:autophagy of mitochondrion"/>
    <property type="evidence" value="ECO:0007669"/>
    <property type="project" value="TreeGrafter"/>
</dbReference>
<comment type="catalytic activity">
    <reaction evidence="17">
        <text>L-threonyl-[protein] + ATP = O-phospho-L-threonyl-[protein] + ADP + H(+)</text>
        <dbReference type="Rhea" id="RHEA:46608"/>
        <dbReference type="Rhea" id="RHEA-COMP:11060"/>
        <dbReference type="Rhea" id="RHEA-COMP:11605"/>
        <dbReference type="ChEBI" id="CHEBI:15378"/>
        <dbReference type="ChEBI" id="CHEBI:30013"/>
        <dbReference type="ChEBI" id="CHEBI:30616"/>
        <dbReference type="ChEBI" id="CHEBI:61977"/>
        <dbReference type="ChEBI" id="CHEBI:456216"/>
        <dbReference type="EC" id="2.7.11.1"/>
    </reaction>
</comment>